<dbReference type="InterPro" id="IPR020349">
    <property type="entry name" value="Uncharacterised_14.7kDa"/>
</dbReference>
<feature type="chain" id="PRO_5046606572" evidence="1">
    <location>
        <begin position="23"/>
        <end position="133"/>
    </location>
</feature>
<keyword evidence="3" id="KW-1185">Reference proteome</keyword>
<name>A0ABZ2HH58_9RHOB</name>
<proteinExistence type="predicted"/>
<dbReference type="EMBL" id="CP146069">
    <property type="protein sequence ID" value="WWR45539.1"/>
    <property type="molecule type" value="Genomic_DNA"/>
</dbReference>
<dbReference type="RefSeq" id="WP_338548465.1">
    <property type="nucleotide sequence ID" value="NZ_CP146069.1"/>
</dbReference>
<dbReference type="Proteomes" id="UP001364156">
    <property type="component" value="Chromosome"/>
</dbReference>
<organism evidence="2 3">
    <name type="scientific">Roseovarius phycicola</name>
    <dbReference type="NCBI Taxonomy" id="3080976"/>
    <lineage>
        <taxon>Bacteria</taxon>
        <taxon>Pseudomonadati</taxon>
        <taxon>Pseudomonadota</taxon>
        <taxon>Alphaproteobacteria</taxon>
        <taxon>Rhodobacterales</taxon>
        <taxon>Roseobacteraceae</taxon>
        <taxon>Roseovarius</taxon>
    </lineage>
</organism>
<accession>A0ABZ2HH58</accession>
<evidence type="ECO:0000256" key="1">
    <source>
        <dbReference type="SAM" id="SignalP"/>
    </source>
</evidence>
<reference evidence="2 3" key="1">
    <citation type="submission" date="2023-10" db="EMBL/GenBank/DDBJ databases">
        <title>Roseovarius strain S88 nov., isolated from a marine algae.</title>
        <authorList>
            <person name="Lee M.W."/>
            <person name="Lee J.K."/>
            <person name="Kim J.M."/>
            <person name="Choi D.G."/>
            <person name="Baek J.H."/>
            <person name="Bayburt H."/>
            <person name="Jung J.J."/>
            <person name="Han D.M."/>
            <person name="Jeon C.O."/>
        </authorList>
    </citation>
    <scope>NUCLEOTIDE SEQUENCE [LARGE SCALE GENOMIC DNA]</scope>
    <source>
        <strain evidence="2 3">S88</strain>
    </source>
</reference>
<evidence type="ECO:0000313" key="2">
    <source>
        <dbReference type="EMBL" id="WWR45539.1"/>
    </source>
</evidence>
<feature type="signal peptide" evidence="1">
    <location>
        <begin position="1"/>
        <end position="22"/>
    </location>
</feature>
<dbReference type="Pfam" id="PF17267">
    <property type="entry name" value="DUF5333"/>
    <property type="match status" value="1"/>
</dbReference>
<sequence>MKWVSSIVLSAVIVVSAGSAQAGLEEEQDINQGLLVIAAADKIRRACDSISGRLFKARSYANALKDAASDRGYSDDEIDSYINDKAEKAKMRERRNAYFKSKGASNLDAQSLCVLGQQEIAGGTQIGQLLRTK</sequence>
<gene>
    <name evidence="2" type="ORF">RZ517_12120</name>
</gene>
<protein>
    <submittedName>
        <fullName evidence="2">DUF5333 domain-containing protein</fullName>
    </submittedName>
</protein>
<evidence type="ECO:0000313" key="3">
    <source>
        <dbReference type="Proteomes" id="UP001364156"/>
    </source>
</evidence>
<keyword evidence="1" id="KW-0732">Signal</keyword>